<feature type="region of interest" description="Disordered" evidence="1">
    <location>
        <begin position="1"/>
        <end position="79"/>
    </location>
</feature>
<keyword evidence="4" id="KW-1185">Reference proteome</keyword>
<feature type="compositionally biased region" description="Basic and acidic residues" evidence="1">
    <location>
        <begin position="61"/>
        <end position="79"/>
    </location>
</feature>
<name>A0A371P0R8_9BACL</name>
<evidence type="ECO:0000313" key="3">
    <source>
        <dbReference type="EMBL" id="REK69539.1"/>
    </source>
</evidence>
<sequence>MKVIGMADDRIPASRRDFENGSMKNEGDEGRTLRYSSMSTTLSRTQRHGGTGPGYSGEAAEPVKEKSRKPEQEKLDEQDEQEYRFPKWARIAFWVLRKSIVPIIMVVMLIVGLYVGFVYLGDGSKSDVFEWTTWRHLYDLVFAES</sequence>
<dbReference type="EMBL" id="QUBQ01000007">
    <property type="protein sequence ID" value="REK69539.1"/>
    <property type="molecule type" value="Genomic_DNA"/>
</dbReference>
<keyword evidence="3" id="KW-0804">Transcription</keyword>
<evidence type="ECO:0000256" key="1">
    <source>
        <dbReference type="SAM" id="MobiDB-lite"/>
    </source>
</evidence>
<keyword evidence="2" id="KW-0472">Membrane</keyword>
<evidence type="ECO:0000256" key="2">
    <source>
        <dbReference type="SAM" id="Phobius"/>
    </source>
</evidence>
<protein>
    <submittedName>
        <fullName evidence="3">DNA-directed RNA polymerase subunit beta</fullName>
    </submittedName>
</protein>
<feature type="transmembrane region" description="Helical" evidence="2">
    <location>
        <begin position="100"/>
        <end position="120"/>
    </location>
</feature>
<comment type="caution">
    <text evidence="3">The sequence shown here is derived from an EMBL/GenBank/DDBJ whole genome shotgun (WGS) entry which is preliminary data.</text>
</comment>
<proteinExistence type="predicted"/>
<dbReference type="Proteomes" id="UP000261905">
    <property type="component" value="Unassembled WGS sequence"/>
</dbReference>
<feature type="compositionally biased region" description="Basic and acidic residues" evidence="1">
    <location>
        <begin position="7"/>
        <end position="32"/>
    </location>
</feature>
<accession>A0A371P0R8</accession>
<keyword evidence="2" id="KW-0812">Transmembrane</keyword>
<organism evidence="3 4">
    <name type="scientific">Paenibacillus paeoniae</name>
    <dbReference type="NCBI Taxonomy" id="2292705"/>
    <lineage>
        <taxon>Bacteria</taxon>
        <taxon>Bacillati</taxon>
        <taxon>Bacillota</taxon>
        <taxon>Bacilli</taxon>
        <taxon>Bacillales</taxon>
        <taxon>Paenibacillaceae</taxon>
        <taxon>Paenibacillus</taxon>
    </lineage>
</organism>
<evidence type="ECO:0000313" key="4">
    <source>
        <dbReference type="Proteomes" id="UP000261905"/>
    </source>
</evidence>
<dbReference type="GO" id="GO:0000428">
    <property type="term" value="C:DNA-directed RNA polymerase complex"/>
    <property type="evidence" value="ECO:0007669"/>
    <property type="project" value="UniProtKB-KW"/>
</dbReference>
<keyword evidence="3" id="KW-0240">DNA-directed RNA polymerase</keyword>
<dbReference type="AlphaFoldDB" id="A0A371P0R8"/>
<reference evidence="3 4" key="1">
    <citation type="submission" date="2018-08" db="EMBL/GenBank/DDBJ databases">
        <title>Paenibacillus sp. M4BSY-1, whole genome shotgun sequence.</title>
        <authorList>
            <person name="Tuo L."/>
        </authorList>
    </citation>
    <scope>NUCLEOTIDE SEQUENCE [LARGE SCALE GENOMIC DNA]</scope>
    <source>
        <strain evidence="3 4">M4BSY-1</strain>
    </source>
</reference>
<dbReference type="InterPro" id="IPR024596">
    <property type="entry name" value="RNApol_su_b/EpuA"/>
</dbReference>
<gene>
    <name evidence="3" type="ORF">DX130_23835</name>
</gene>
<feature type="compositionally biased region" description="Polar residues" evidence="1">
    <location>
        <begin position="34"/>
        <end position="44"/>
    </location>
</feature>
<keyword evidence="2" id="KW-1133">Transmembrane helix</keyword>
<dbReference type="Pfam" id="PF11772">
    <property type="entry name" value="EpuA"/>
    <property type="match status" value="1"/>
</dbReference>
<dbReference type="OrthoDB" id="2990424at2"/>